<comment type="caution">
    <text evidence="2">The sequence shown here is derived from an EMBL/GenBank/DDBJ whole genome shotgun (WGS) entry which is preliminary data.</text>
</comment>
<organism evidence="2 3">
    <name type="scientific">Cytospora leucostoma</name>
    <dbReference type="NCBI Taxonomy" id="1230097"/>
    <lineage>
        <taxon>Eukaryota</taxon>
        <taxon>Fungi</taxon>
        <taxon>Dikarya</taxon>
        <taxon>Ascomycota</taxon>
        <taxon>Pezizomycotina</taxon>
        <taxon>Sordariomycetes</taxon>
        <taxon>Sordariomycetidae</taxon>
        <taxon>Diaporthales</taxon>
        <taxon>Cytosporaceae</taxon>
        <taxon>Cytospora</taxon>
    </lineage>
</organism>
<evidence type="ECO:0008006" key="4">
    <source>
        <dbReference type="Google" id="ProtNLM"/>
    </source>
</evidence>
<evidence type="ECO:0000313" key="2">
    <source>
        <dbReference type="EMBL" id="ROW08183.1"/>
    </source>
</evidence>
<dbReference type="Pfam" id="PF26146">
    <property type="entry name" value="PI-PLC_X"/>
    <property type="match status" value="1"/>
</dbReference>
<evidence type="ECO:0000256" key="1">
    <source>
        <dbReference type="SAM" id="SignalP"/>
    </source>
</evidence>
<dbReference type="InterPro" id="IPR017946">
    <property type="entry name" value="PLC-like_Pdiesterase_TIM-brl"/>
</dbReference>
<dbReference type="Proteomes" id="UP000285146">
    <property type="component" value="Unassembled WGS sequence"/>
</dbReference>
<dbReference type="Gene3D" id="3.20.20.190">
    <property type="entry name" value="Phosphatidylinositol (PI) phosphodiesterase"/>
    <property type="match status" value="1"/>
</dbReference>
<reference evidence="2 3" key="1">
    <citation type="submission" date="2015-09" db="EMBL/GenBank/DDBJ databases">
        <title>Host preference determinants of Valsa canker pathogens revealed by comparative genomics.</title>
        <authorList>
            <person name="Yin Z."/>
            <person name="Huang L."/>
        </authorList>
    </citation>
    <scope>NUCLEOTIDE SEQUENCE [LARGE SCALE GENOMIC DNA]</scope>
    <source>
        <strain evidence="2 3">SXYLt</strain>
    </source>
</reference>
<dbReference type="AlphaFoldDB" id="A0A423WXI8"/>
<evidence type="ECO:0000313" key="3">
    <source>
        <dbReference type="Proteomes" id="UP000285146"/>
    </source>
</evidence>
<dbReference type="PANTHER" id="PTHR13593:SF146">
    <property type="entry name" value="PLC-LIKE PHOSPHODIESTERASE"/>
    <property type="match status" value="1"/>
</dbReference>
<name>A0A423WXI8_9PEZI</name>
<dbReference type="InterPro" id="IPR051057">
    <property type="entry name" value="PI-PLC_domain"/>
</dbReference>
<dbReference type="GO" id="GO:0008081">
    <property type="term" value="F:phosphoric diester hydrolase activity"/>
    <property type="evidence" value="ECO:0007669"/>
    <property type="project" value="InterPro"/>
</dbReference>
<dbReference type="InParanoid" id="A0A423WXI8"/>
<proteinExistence type="predicted"/>
<accession>A0A423WXI8</accession>
<dbReference type="EMBL" id="LKEB01000035">
    <property type="protein sequence ID" value="ROW08183.1"/>
    <property type="molecule type" value="Genomic_DNA"/>
</dbReference>
<dbReference type="STRING" id="1230097.A0A423WXI8"/>
<dbReference type="SUPFAM" id="SSF51695">
    <property type="entry name" value="PLC-like phosphodiesterases"/>
    <property type="match status" value="1"/>
</dbReference>
<protein>
    <recommendedName>
        <fullName evidence="4">Phosphatidylinositol-specific phospholipase C X domain-containing protein</fullName>
    </recommendedName>
</protein>
<dbReference type="GO" id="GO:0006629">
    <property type="term" value="P:lipid metabolic process"/>
    <property type="evidence" value="ECO:0007669"/>
    <property type="project" value="InterPro"/>
</dbReference>
<feature type="signal peptide" evidence="1">
    <location>
        <begin position="1"/>
        <end position="21"/>
    </location>
</feature>
<dbReference type="OrthoDB" id="7984201at2759"/>
<keyword evidence="1" id="KW-0732">Signal</keyword>
<gene>
    <name evidence="2" type="ORF">VPNG_06895</name>
</gene>
<keyword evidence="3" id="KW-1185">Reference proteome</keyword>
<feature type="chain" id="PRO_5019125016" description="Phosphatidylinositol-specific phospholipase C X domain-containing protein" evidence="1">
    <location>
        <begin position="22"/>
        <end position="290"/>
    </location>
</feature>
<dbReference type="PANTHER" id="PTHR13593">
    <property type="match status" value="1"/>
</dbReference>
<sequence>MPSTMTLLTAAMLSLATVALAACNGQQALCDRPYSNVTFVGSHDSAFVGPLLVDNQLISVAKQLSLGVRFLQSQTHNKSGTIELCHTSCLEKDAGSLAAYLAPVKTFLDANPDEVVTLLLTNGDAIPVAKFAEVFSAVGLAKYAFVPSGKLGLGAWPTLQTMIDKGTRLVVWMDYHADTSSVPYILDEFSYYFETAYDVTDASFPSCAIDRPSGASANGRMGIVNHMLHVEIFDIQIPNEVEAATTNSVKSIRAQAAICEGLYGRATNVVLLDYVNLGDAMGAQALLNGL</sequence>